<comment type="caution">
    <text evidence="2">The sequence shown here is derived from an EMBL/GenBank/DDBJ whole genome shotgun (WGS) entry which is preliminary data.</text>
</comment>
<proteinExistence type="predicted"/>
<feature type="compositionally biased region" description="Basic and acidic residues" evidence="1">
    <location>
        <begin position="1"/>
        <end position="18"/>
    </location>
</feature>
<feature type="compositionally biased region" description="Low complexity" evidence="1">
    <location>
        <begin position="24"/>
        <end position="50"/>
    </location>
</feature>
<feature type="compositionally biased region" description="Polar residues" evidence="1">
    <location>
        <begin position="51"/>
        <end position="69"/>
    </location>
</feature>
<feature type="region of interest" description="Disordered" evidence="1">
    <location>
        <begin position="1"/>
        <end position="97"/>
    </location>
</feature>
<evidence type="ECO:0000313" key="2">
    <source>
        <dbReference type="EMBL" id="KAF6032889.1"/>
    </source>
</evidence>
<sequence length="97" mass="10660">MVFKERENFKPTSKRDKQCTACAGTQTGTHTGTQTGTHTGTQTGTHTGTQNSRNGTQDTMPQEPAQTCGNDAMNVMPQDPHKSAEMVLRMPYHKNLH</sequence>
<reference evidence="2" key="1">
    <citation type="submission" date="2020-06" db="EMBL/GenBank/DDBJ databases">
        <title>Draft genome of Bugula neritina, a colonial animal packing powerful symbionts and potential medicines.</title>
        <authorList>
            <person name="Rayko M."/>
        </authorList>
    </citation>
    <scope>NUCLEOTIDE SEQUENCE [LARGE SCALE GENOMIC DNA]</scope>
    <source>
        <strain evidence="2">Kwan_BN1</strain>
    </source>
</reference>
<protein>
    <submittedName>
        <fullName evidence="2">Uncharacterized protein</fullName>
    </submittedName>
</protein>
<evidence type="ECO:0000256" key="1">
    <source>
        <dbReference type="SAM" id="MobiDB-lite"/>
    </source>
</evidence>
<keyword evidence="3" id="KW-1185">Reference proteome</keyword>
<dbReference type="Proteomes" id="UP000593567">
    <property type="component" value="Unassembled WGS sequence"/>
</dbReference>
<organism evidence="2 3">
    <name type="scientific">Bugula neritina</name>
    <name type="common">Brown bryozoan</name>
    <name type="synonym">Sertularia neritina</name>
    <dbReference type="NCBI Taxonomy" id="10212"/>
    <lineage>
        <taxon>Eukaryota</taxon>
        <taxon>Metazoa</taxon>
        <taxon>Spiralia</taxon>
        <taxon>Lophotrochozoa</taxon>
        <taxon>Bryozoa</taxon>
        <taxon>Gymnolaemata</taxon>
        <taxon>Cheilostomatida</taxon>
        <taxon>Flustrina</taxon>
        <taxon>Buguloidea</taxon>
        <taxon>Bugulidae</taxon>
        <taxon>Bugula</taxon>
    </lineage>
</organism>
<dbReference type="AlphaFoldDB" id="A0A7J7K2M7"/>
<gene>
    <name evidence="2" type="ORF">EB796_008819</name>
</gene>
<name>A0A7J7K2M7_BUGNE</name>
<accession>A0A7J7K2M7</accession>
<evidence type="ECO:0000313" key="3">
    <source>
        <dbReference type="Proteomes" id="UP000593567"/>
    </source>
</evidence>
<dbReference type="EMBL" id="VXIV02001470">
    <property type="protein sequence ID" value="KAF6032889.1"/>
    <property type="molecule type" value="Genomic_DNA"/>
</dbReference>